<evidence type="ECO:0000256" key="9">
    <source>
        <dbReference type="ARBA" id="ARBA00038276"/>
    </source>
</evidence>
<gene>
    <name evidence="11" type="ORF">GCM10010909_01040</name>
</gene>
<organism evidence="11 12">
    <name type="scientific">Acidocella aquatica</name>
    <dbReference type="NCBI Taxonomy" id="1922313"/>
    <lineage>
        <taxon>Bacteria</taxon>
        <taxon>Pseudomonadati</taxon>
        <taxon>Pseudomonadota</taxon>
        <taxon>Alphaproteobacteria</taxon>
        <taxon>Acetobacterales</taxon>
        <taxon>Acidocellaceae</taxon>
        <taxon>Acidocella</taxon>
    </lineage>
</organism>
<dbReference type="EMBL" id="BSOS01000004">
    <property type="protein sequence ID" value="GLR65426.1"/>
    <property type="molecule type" value="Genomic_DNA"/>
</dbReference>
<dbReference type="Proteomes" id="UP001156641">
    <property type="component" value="Unassembled WGS sequence"/>
</dbReference>
<evidence type="ECO:0000256" key="5">
    <source>
        <dbReference type="ARBA" id="ARBA00022723"/>
    </source>
</evidence>
<evidence type="ECO:0000256" key="3">
    <source>
        <dbReference type="ARBA" id="ARBA00022679"/>
    </source>
</evidence>
<evidence type="ECO:0000313" key="12">
    <source>
        <dbReference type="Proteomes" id="UP001156641"/>
    </source>
</evidence>
<keyword evidence="2" id="KW-1277">Toxin-antitoxin system</keyword>
<dbReference type="PANTHER" id="PTHR33571">
    <property type="entry name" value="SSL8005 PROTEIN"/>
    <property type="match status" value="1"/>
</dbReference>
<dbReference type="SUPFAM" id="SSF81301">
    <property type="entry name" value="Nucleotidyltransferase"/>
    <property type="match status" value="1"/>
</dbReference>
<keyword evidence="8" id="KW-0460">Magnesium</keyword>
<evidence type="ECO:0000256" key="6">
    <source>
        <dbReference type="ARBA" id="ARBA00022741"/>
    </source>
</evidence>
<comment type="similarity">
    <text evidence="9">Belongs to the MntA antitoxin family.</text>
</comment>
<dbReference type="RefSeq" id="WP_284255918.1">
    <property type="nucleotide sequence ID" value="NZ_BSOS01000004.1"/>
</dbReference>
<evidence type="ECO:0000256" key="7">
    <source>
        <dbReference type="ARBA" id="ARBA00022840"/>
    </source>
</evidence>
<keyword evidence="6" id="KW-0547">Nucleotide-binding</keyword>
<dbReference type="Pfam" id="PF01909">
    <property type="entry name" value="NTP_transf_2"/>
    <property type="match status" value="1"/>
</dbReference>
<evidence type="ECO:0000256" key="4">
    <source>
        <dbReference type="ARBA" id="ARBA00022695"/>
    </source>
</evidence>
<feature type="domain" description="Polymerase nucleotidyl transferase" evidence="10">
    <location>
        <begin position="61"/>
        <end position="143"/>
    </location>
</feature>
<comment type="cofactor">
    <cofactor evidence="1">
        <name>Mg(2+)</name>
        <dbReference type="ChEBI" id="CHEBI:18420"/>
    </cofactor>
</comment>
<sequence length="147" mass="16377">MRDNPPYHVLWTFAQFGWNRARAILSLPLALAPSMGYNALMTGHRRTRSELLEVLRAHEAELRADGVETMTLFGSMARDDATAGSDVDLAVRPGKGFSAGGFDHFGRLEALRGRLRALLGCEVDLVEETALRPRLRQVIEREGLRAF</sequence>
<dbReference type="Gene3D" id="3.30.460.10">
    <property type="entry name" value="Beta Polymerase, domain 2"/>
    <property type="match status" value="1"/>
</dbReference>
<comment type="caution">
    <text evidence="11">The sequence shown here is derived from an EMBL/GenBank/DDBJ whole genome shotgun (WGS) entry which is preliminary data.</text>
</comment>
<protein>
    <recommendedName>
        <fullName evidence="10">Polymerase nucleotidyl transferase domain-containing protein</fullName>
    </recommendedName>
</protein>
<evidence type="ECO:0000256" key="8">
    <source>
        <dbReference type="ARBA" id="ARBA00022842"/>
    </source>
</evidence>
<keyword evidence="12" id="KW-1185">Reference proteome</keyword>
<keyword evidence="4" id="KW-0548">Nucleotidyltransferase</keyword>
<keyword evidence="3" id="KW-0808">Transferase</keyword>
<dbReference type="PANTHER" id="PTHR33571:SF14">
    <property type="entry name" value="PROTEIN ADENYLYLTRANSFERASE MJ0435-RELATED"/>
    <property type="match status" value="1"/>
</dbReference>
<accession>A0ABQ6A0T6</accession>
<proteinExistence type="inferred from homology"/>
<keyword evidence="7" id="KW-0067">ATP-binding</keyword>
<dbReference type="InterPro" id="IPR043519">
    <property type="entry name" value="NT_sf"/>
</dbReference>
<evidence type="ECO:0000256" key="2">
    <source>
        <dbReference type="ARBA" id="ARBA00022649"/>
    </source>
</evidence>
<dbReference type="InterPro" id="IPR002934">
    <property type="entry name" value="Polymerase_NTP_transf_dom"/>
</dbReference>
<keyword evidence="5" id="KW-0479">Metal-binding</keyword>
<evidence type="ECO:0000256" key="1">
    <source>
        <dbReference type="ARBA" id="ARBA00001946"/>
    </source>
</evidence>
<evidence type="ECO:0000313" key="11">
    <source>
        <dbReference type="EMBL" id="GLR65426.1"/>
    </source>
</evidence>
<evidence type="ECO:0000259" key="10">
    <source>
        <dbReference type="Pfam" id="PF01909"/>
    </source>
</evidence>
<reference evidence="12" key="1">
    <citation type="journal article" date="2019" name="Int. J. Syst. Evol. Microbiol.">
        <title>The Global Catalogue of Microorganisms (GCM) 10K type strain sequencing project: providing services to taxonomists for standard genome sequencing and annotation.</title>
        <authorList>
            <consortium name="The Broad Institute Genomics Platform"/>
            <consortium name="The Broad Institute Genome Sequencing Center for Infectious Disease"/>
            <person name="Wu L."/>
            <person name="Ma J."/>
        </authorList>
    </citation>
    <scope>NUCLEOTIDE SEQUENCE [LARGE SCALE GENOMIC DNA]</scope>
    <source>
        <strain evidence="12">NBRC 112502</strain>
    </source>
</reference>
<dbReference type="CDD" id="cd05403">
    <property type="entry name" value="NT_KNTase_like"/>
    <property type="match status" value="1"/>
</dbReference>
<dbReference type="InterPro" id="IPR052038">
    <property type="entry name" value="Type-VII_TA_antitoxin"/>
</dbReference>
<name>A0ABQ6A0T6_9PROT</name>